<feature type="region of interest" description="Disordered" evidence="1">
    <location>
        <begin position="1"/>
        <end position="26"/>
    </location>
</feature>
<feature type="region of interest" description="Disordered" evidence="1">
    <location>
        <begin position="506"/>
        <end position="534"/>
    </location>
</feature>
<dbReference type="SUPFAM" id="SSF55277">
    <property type="entry name" value="GYF domain"/>
    <property type="match status" value="1"/>
</dbReference>
<dbReference type="InterPro" id="IPR003169">
    <property type="entry name" value="GYF"/>
</dbReference>
<organism evidence="3 4">
    <name type="scientific">Hexamita inflata</name>
    <dbReference type="NCBI Taxonomy" id="28002"/>
    <lineage>
        <taxon>Eukaryota</taxon>
        <taxon>Metamonada</taxon>
        <taxon>Diplomonadida</taxon>
        <taxon>Hexamitidae</taxon>
        <taxon>Hexamitinae</taxon>
        <taxon>Hexamita</taxon>
    </lineage>
</organism>
<dbReference type="PROSITE" id="PS50829">
    <property type="entry name" value="GYF"/>
    <property type="match status" value="1"/>
</dbReference>
<dbReference type="Proteomes" id="UP001642409">
    <property type="component" value="Unassembled WGS sequence"/>
</dbReference>
<protein>
    <submittedName>
        <fullName evidence="3">GYF_domain</fullName>
    </submittedName>
</protein>
<proteinExistence type="predicted"/>
<feature type="compositionally biased region" description="Polar residues" evidence="1">
    <location>
        <begin position="274"/>
        <end position="302"/>
    </location>
</feature>
<evidence type="ECO:0000313" key="4">
    <source>
        <dbReference type="Proteomes" id="UP001642409"/>
    </source>
</evidence>
<sequence>MNQNETKLNQNTAQSDPQNAPKNPLNIQAAALNDQSNSESEILIENSDEIYDEETSEEETNTIANTDQYFEEQIFESQMHSTRNVPKSKLKQFEDGLLQAFKSQYNIEFKTIKQAFAHYKQQKLVSSSKTKLNLKLLAAQCDLTDEICRNLFMNTESLHFDKWDSKTKQEVADKLTELWKTDQNKIIVKQKVLKEFKIKEQINKNYREMKNFIHYKLLLLERAQIQEAKKETNINNDTQNVKNQTQKNKEENQEKNQEPKDQQINNVKQKDTVQNKQNEQINRQTSKQNQEGQDQIQNNTQNNKKESLKAQNKQNADQKDKSQNQQSNPETNDDLNIKENDSEPEIDVLKRNKDQIIEAANQLLESAPKQSIENIIPEKPEGSDSWRYIDLNGQIQGPFSAKQMNKWNYKGKLPVNLLVSSGNYSYKLQAKDQQQTNFFRETEGSKKVLTDFSKVDRKHEGINIDDILRQEQQIQAIATGITNKTKQNVTKKTPQQQNLAQQIIQTNQNQTDKNENELNPEAENNKTNKPKQNKQFMGYDYDNFDGLDLIQPMEEVPQIYEQTEYAESQPMDNEAISYISHHDLSINQSNSIAPTNSVPTSTRQVYSTQEIFNVSTERNTDMSFNLSAIVSQGQQKLFEQCVLDAINIHFGQTENIMFSDLKSAVKHYRSRITGKDTGKTTKIQLDFKEIANKCGMDVKLCNQNFQTLLANNLESWDEQTKQKLINRIHELWHQDTTSSIEDKKKAIKQAIKNEFSFKEQAEFDYKQITNVINYQLTSLAKKQK</sequence>
<keyword evidence="4" id="KW-1185">Reference proteome</keyword>
<feature type="compositionally biased region" description="Polar residues" evidence="1">
    <location>
        <begin position="1"/>
        <end position="21"/>
    </location>
</feature>
<feature type="compositionally biased region" description="Basic and acidic residues" evidence="1">
    <location>
        <begin position="335"/>
        <end position="346"/>
    </location>
</feature>
<dbReference type="Pfam" id="PF02213">
    <property type="entry name" value="GYF"/>
    <property type="match status" value="1"/>
</dbReference>
<evidence type="ECO:0000259" key="2">
    <source>
        <dbReference type="PROSITE" id="PS50829"/>
    </source>
</evidence>
<gene>
    <name evidence="3" type="ORF">HINF_LOCUS37698</name>
</gene>
<feature type="compositionally biased region" description="Low complexity" evidence="1">
    <location>
        <begin position="235"/>
        <end position="246"/>
    </location>
</feature>
<evidence type="ECO:0000313" key="3">
    <source>
        <dbReference type="EMBL" id="CAL6039111.1"/>
    </source>
</evidence>
<feature type="region of interest" description="Disordered" evidence="1">
    <location>
        <begin position="231"/>
        <end position="346"/>
    </location>
</feature>
<dbReference type="Gene3D" id="3.30.1490.40">
    <property type="match status" value="1"/>
</dbReference>
<comment type="caution">
    <text evidence="3">The sequence shown here is derived from an EMBL/GenBank/DDBJ whole genome shotgun (WGS) entry which is preliminary data.</text>
</comment>
<evidence type="ECO:0000256" key="1">
    <source>
        <dbReference type="SAM" id="MobiDB-lite"/>
    </source>
</evidence>
<dbReference type="InterPro" id="IPR035445">
    <property type="entry name" value="GYF-like_dom_sf"/>
</dbReference>
<reference evidence="3 4" key="1">
    <citation type="submission" date="2024-07" db="EMBL/GenBank/DDBJ databases">
        <authorList>
            <person name="Akdeniz Z."/>
        </authorList>
    </citation>
    <scope>NUCLEOTIDE SEQUENCE [LARGE SCALE GENOMIC DNA]</scope>
</reference>
<name>A0ABP1JHN6_9EUKA</name>
<feature type="compositionally biased region" description="Low complexity" evidence="1">
    <location>
        <begin position="506"/>
        <end position="527"/>
    </location>
</feature>
<dbReference type="EMBL" id="CAXDID020000141">
    <property type="protein sequence ID" value="CAL6039111.1"/>
    <property type="molecule type" value="Genomic_DNA"/>
</dbReference>
<accession>A0ABP1JHN6</accession>
<dbReference type="SMART" id="SM00444">
    <property type="entry name" value="GYF"/>
    <property type="match status" value="1"/>
</dbReference>
<feature type="compositionally biased region" description="Basic and acidic residues" evidence="1">
    <location>
        <begin position="247"/>
        <end position="261"/>
    </location>
</feature>
<feature type="domain" description="GYF" evidence="2">
    <location>
        <begin position="383"/>
        <end position="443"/>
    </location>
</feature>